<dbReference type="GO" id="GO:0046872">
    <property type="term" value="F:metal ion binding"/>
    <property type="evidence" value="ECO:0007669"/>
    <property type="project" value="UniProtKB-KW"/>
</dbReference>
<evidence type="ECO:0000259" key="5">
    <source>
        <dbReference type="SMART" id="SM00849"/>
    </source>
</evidence>
<protein>
    <submittedName>
        <fullName evidence="6">Hydrolase</fullName>
    </submittedName>
</protein>
<dbReference type="AlphaFoldDB" id="A0A0K1RA61"/>
<evidence type="ECO:0000256" key="2">
    <source>
        <dbReference type="ARBA" id="ARBA00022723"/>
    </source>
</evidence>
<dbReference type="PATRIC" id="fig|156976.3.peg.564"/>
<evidence type="ECO:0000256" key="4">
    <source>
        <dbReference type="ARBA" id="ARBA00022833"/>
    </source>
</evidence>
<dbReference type="Proteomes" id="UP000060016">
    <property type="component" value="Chromosome"/>
</dbReference>
<dbReference type="PANTHER" id="PTHR46233:SF3">
    <property type="entry name" value="HYDROXYACYLGLUTATHIONE HYDROLASE GLOC"/>
    <property type="match status" value="1"/>
</dbReference>
<dbReference type="CDD" id="cd06262">
    <property type="entry name" value="metallo-hydrolase-like_MBL-fold"/>
    <property type="match status" value="1"/>
</dbReference>
<dbReference type="InterPro" id="IPR036866">
    <property type="entry name" value="RibonucZ/Hydroxyglut_hydro"/>
</dbReference>
<proteinExistence type="predicted"/>
<dbReference type="InterPro" id="IPR051453">
    <property type="entry name" value="MBL_Glyoxalase_II"/>
</dbReference>
<dbReference type="KEGG" id="crie:AK829_02860"/>
<comment type="cofactor">
    <cofactor evidence="1">
        <name>Zn(2+)</name>
        <dbReference type="ChEBI" id="CHEBI:29105"/>
    </cofactor>
</comment>
<dbReference type="SMART" id="SM00849">
    <property type="entry name" value="Lactamase_B"/>
    <property type="match status" value="1"/>
</dbReference>
<dbReference type="GO" id="GO:0016787">
    <property type="term" value="F:hydrolase activity"/>
    <property type="evidence" value="ECO:0007669"/>
    <property type="project" value="UniProtKB-KW"/>
</dbReference>
<dbReference type="InterPro" id="IPR001279">
    <property type="entry name" value="Metallo-B-lactamas"/>
</dbReference>
<accession>A0A0K1RA61</accession>
<keyword evidence="7" id="KW-1185">Reference proteome</keyword>
<dbReference type="EMBL" id="CP012342">
    <property type="protein sequence ID" value="AKV58278.1"/>
    <property type="molecule type" value="Genomic_DNA"/>
</dbReference>
<evidence type="ECO:0000313" key="6">
    <source>
        <dbReference type="EMBL" id="AKV58278.1"/>
    </source>
</evidence>
<evidence type="ECO:0000256" key="3">
    <source>
        <dbReference type="ARBA" id="ARBA00022801"/>
    </source>
</evidence>
<evidence type="ECO:0000256" key="1">
    <source>
        <dbReference type="ARBA" id="ARBA00001947"/>
    </source>
</evidence>
<dbReference type="Gene3D" id="3.60.15.10">
    <property type="entry name" value="Ribonuclease Z/Hydroxyacylglutathione hydrolase-like"/>
    <property type="match status" value="1"/>
</dbReference>
<gene>
    <name evidence="6" type="ORF">AK829_02860</name>
</gene>
<name>A0A0K1RA61_9CORY</name>
<dbReference type="STRING" id="156976.AK829_02860"/>
<feature type="domain" description="Metallo-beta-lactamase" evidence="5">
    <location>
        <begin position="15"/>
        <end position="191"/>
    </location>
</feature>
<dbReference type="SUPFAM" id="SSF56281">
    <property type="entry name" value="Metallo-hydrolase/oxidoreductase"/>
    <property type="match status" value="1"/>
</dbReference>
<keyword evidence="4" id="KW-0862">Zinc</keyword>
<keyword evidence="2" id="KW-0479">Metal-binding</keyword>
<dbReference type="Pfam" id="PF00753">
    <property type="entry name" value="Lactamase_B"/>
    <property type="match status" value="1"/>
</dbReference>
<keyword evidence="3 6" id="KW-0378">Hydrolase</keyword>
<evidence type="ECO:0000313" key="7">
    <source>
        <dbReference type="Proteomes" id="UP000060016"/>
    </source>
</evidence>
<reference evidence="6 7" key="1">
    <citation type="submission" date="2015-08" db="EMBL/GenBank/DDBJ databases">
        <authorList>
            <person name="Babu N.S."/>
            <person name="Beckwith C.J."/>
            <person name="Beseler K.G."/>
            <person name="Brison A."/>
            <person name="Carone J.V."/>
            <person name="Caskin T.P."/>
            <person name="Diamond M."/>
            <person name="Durham M.E."/>
            <person name="Foxe J.M."/>
            <person name="Go M."/>
            <person name="Henderson B.A."/>
            <person name="Jones I.B."/>
            <person name="McGettigan J.A."/>
            <person name="Micheletti S.J."/>
            <person name="Nasrallah M.E."/>
            <person name="Ortiz D."/>
            <person name="Piller C.R."/>
            <person name="Privatt S.R."/>
            <person name="Schneider S.L."/>
            <person name="Sharp S."/>
            <person name="Smith T.C."/>
            <person name="Stanton J.D."/>
            <person name="Ullery H.E."/>
            <person name="Wilson R.J."/>
            <person name="Serrano M.G."/>
            <person name="Buck G."/>
            <person name="Lee V."/>
            <person name="Wang Y."/>
            <person name="Carvalho R."/>
            <person name="Voegtly L."/>
            <person name="Shi R."/>
            <person name="Duckworth R."/>
            <person name="Johnson A."/>
            <person name="Loviza R."/>
            <person name="Walstead R."/>
            <person name="Shah Z."/>
            <person name="Kiflezghi M."/>
            <person name="Wade K."/>
            <person name="Ball S.L."/>
            <person name="Bradley K.W."/>
            <person name="Asai D.J."/>
            <person name="Bowman C.A."/>
            <person name="Russell D.A."/>
            <person name="Pope W.H."/>
            <person name="Jacobs-Sera D."/>
            <person name="Hendrix R.W."/>
            <person name="Hatfull G.F."/>
        </authorList>
    </citation>
    <scope>NUCLEOTIDE SEQUENCE [LARGE SCALE GENOMIC DNA]</scope>
    <source>
        <strain evidence="6 7">PUDD_83A45</strain>
    </source>
</reference>
<dbReference type="RefSeq" id="WP_052204067.1">
    <property type="nucleotide sequence ID" value="NZ_CP012342.1"/>
</dbReference>
<sequence length="214" mass="23136">MSTLRIQGFAAGPYGTNCYVCIDEETRRGFVVDPGMGAAPVVRKMLEENNSELEAVVLTHGHIDHIRDAAELGAPVYIHPADEFMLSEGIPEQSRLLFDAHTLPLPDTIHHLEDGEAITVAGETFHVRHAPGHSPGSVLVVGEEFAFSGDVVFRGSVGRTDLDYSDEGDMVASLRGCVWELDDALTLLPGHGPVTTMAHERATNPFILRANAGR</sequence>
<dbReference type="PANTHER" id="PTHR46233">
    <property type="entry name" value="HYDROXYACYLGLUTATHIONE HYDROLASE GLOC"/>
    <property type="match status" value="1"/>
</dbReference>
<organism evidence="6 7">
    <name type="scientific">Corynebacterium riegelii</name>
    <dbReference type="NCBI Taxonomy" id="156976"/>
    <lineage>
        <taxon>Bacteria</taxon>
        <taxon>Bacillati</taxon>
        <taxon>Actinomycetota</taxon>
        <taxon>Actinomycetes</taxon>
        <taxon>Mycobacteriales</taxon>
        <taxon>Corynebacteriaceae</taxon>
        <taxon>Corynebacterium</taxon>
    </lineage>
</organism>